<dbReference type="EMBL" id="OZ035832">
    <property type="protein sequence ID" value="CAL1571155.1"/>
    <property type="molecule type" value="Genomic_DNA"/>
</dbReference>
<evidence type="ECO:0000259" key="2">
    <source>
        <dbReference type="Pfam" id="PF21366"/>
    </source>
</evidence>
<feature type="region of interest" description="Disordered" evidence="1">
    <location>
        <begin position="160"/>
        <end position="184"/>
    </location>
</feature>
<dbReference type="GO" id="GO:0044325">
    <property type="term" value="F:transmembrane transporter binding"/>
    <property type="evidence" value="ECO:0007669"/>
    <property type="project" value="TreeGrafter"/>
</dbReference>
<organism evidence="3 4">
    <name type="scientific">Knipowitschia caucasica</name>
    <name type="common">Caucasian dwarf goby</name>
    <name type="synonym">Pomatoschistus caucasicus</name>
    <dbReference type="NCBI Taxonomy" id="637954"/>
    <lineage>
        <taxon>Eukaryota</taxon>
        <taxon>Metazoa</taxon>
        <taxon>Chordata</taxon>
        <taxon>Craniata</taxon>
        <taxon>Vertebrata</taxon>
        <taxon>Euteleostomi</taxon>
        <taxon>Actinopterygii</taxon>
        <taxon>Neopterygii</taxon>
        <taxon>Teleostei</taxon>
        <taxon>Neoteleostei</taxon>
        <taxon>Acanthomorphata</taxon>
        <taxon>Gobiaria</taxon>
        <taxon>Gobiiformes</taxon>
        <taxon>Gobioidei</taxon>
        <taxon>Gobiidae</taxon>
        <taxon>Gobiinae</taxon>
        <taxon>Knipowitschia</taxon>
    </lineage>
</organism>
<dbReference type="PANTHER" id="PTHR15730:SF5">
    <property type="entry name" value="SI:CH211-210B2.2-RELATED"/>
    <property type="match status" value="1"/>
</dbReference>
<feature type="compositionally biased region" description="Acidic residues" evidence="1">
    <location>
        <begin position="167"/>
        <end position="176"/>
    </location>
</feature>
<dbReference type="GO" id="GO:0016791">
    <property type="term" value="F:phosphatase activity"/>
    <property type="evidence" value="ECO:0007669"/>
    <property type="project" value="InterPro"/>
</dbReference>
<dbReference type="SUPFAM" id="SSF56219">
    <property type="entry name" value="DNase I-like"/>
    <property type="match status" value="1"/>
</dbReference>
<gene>
    <name evidence="3" type="ORF">KC01_LOCUS3309</name>
</gene>
<dbReference type="PANTHER" id="PTHR15730">
    <property type="entry name" value="EXPERIMENTAL AUTOIMMUNE PROSTATITIS ANTIGEN 2-RELATED"/>
    <property type="match status" value="1"/>
</dbReference>
<name>A0AAV2J5S5_KNICA</name>
<dbReference type="AlphaFoldDB" id="A0AAV2J5S5"/>
<reference evidence="3 4" key="1">
    <citation type="submission" date="2024-04" db="EMBL/GenBank/DDBJ databases">
        <authorList>
            <person name="Waldvogel A.-M."/>
            <person name="Schoenle A."/>
        </authorList>
    </citation>
    <scope>NUCLEOTIDE SEQUENCE [LARGE SCALE GENOMIC DNA]</scope>
</reference>
<evidence type="ECO:0000256" key="1">
    <source>
        <dbReference type="SAM" id="MobiDB-lite"/>
    </source>
</evidence>
<dbReference type="InterPro" id="IPR049439">
    <property type="entry name" value="TRAFD1-XIAF1_Znf"/>
</dbReference>
<feature type="region of interest" description="Disordered" evidence="1">
    <location>
        <begin position="382"/>
        <end position="404"/>
    </location>
</feature>
<proteinExistence type="predicted"/>
<dbReference type="InterPro" id="IPR051244">
    <property type="entry name" value="TCAF"/>
</dbReference>
<dbReference type="Proteomes" id="UP001497482">
    <property type="component" value="Chromosome 10"/>
</dbReference>
<dbReference type="GO" id="GO:0090314">
    <property type="term" value="P:positive regulation of protein targeting to membrane"/>
    <property type="evidence" value="ECO:0007669"/>
    <property type="project" value="TreeGrafter"/>
</dbReference>
<dbReference type="GO" id="GO:0046856">
    <property type="term" value="P:phosphatidylinositol dephosphorylation"/>
    <property type="evidence" value="ECO:0007669"/>
    <property type="project" value="InterPro"/>
</dbReference>
<dbReference type="GO" id="GO:0005886">
    <property type="term" value="C:plasma membrane"/>
    <property type="evidence" value="ECO:0007669"/>
    <property type="project" value="TreeGrafter"/>
</dbReference>
<keyword evidence="4" id="KW-1185">Reference proteome</keyword>
<feature type="domain" description="TRAFD1/XAF1 zinc finger" evidence="2">
    <location>
        <begin position="276"/>
        <end position="317"/>
    </location>
</feature>
<dbReference type="Pfam" id="PF21366">
    <property type="entry name" value="TRAFD1-XIAF1_ZnF"/>
    <property type="match status" value="1"/>
</dbReference>
<dbReference type="InterPro" id="IPR036691">
    <property type="entry name" value="Endo/exonu/phosph_ase_sf"/>
</dbReference>
<feature type="compositionally biased region" description="Acidic residues" evidence="1">
    <location>
        <begin position="382"/>
        <end position="392"/>
    </location>
</feature>
<protein>
    <recommendedName>
        <fullName evidence="2">TRAFD1/XAF1 zinc finger domain-containing protein</fullName>
    </recommendedName>
</protein>
<accession>A0AAV2J5S5</accession>
<evidence type="ECO:0000313" key="3">
    <source>
        <dbReference type="EMBL" id="CAL1571155.1"/>
    </source>
</evidence>
<evidence type="ECO:0000313" key="4">
    <source>
        <dbReference type="Proteomes" id="UP001497482"/>
    </source>
</evidence>
<dbReference type="Gene3D" id="3.60.10.10">
    <property type="entry name" value="Endonuclease/exonuclease/phosphatase"/>
    <property type="match status" value="1"/>
</dbReference>
<sequence length="455" mass="51087">MKSGGGVLLGGQAWWWASQHPKDNVLLQFMGNKVSGVAGIHFTEHHIEAECVSVQAHIPHSWRTIKLCKDFMDDLEFLLQGVSEFDISGGTFSEALVHGSLSFPIVANANGQAVIAGGYYGEGRIVGRDTGNDIFRVPLVLLLYICLLRNQATTRPVDPLSQLLEGSMEETEEQSDDTPTRRDHETETFRLHMVTWNVATADPPDDVTSLLHLNSSKSPDLYVIGLQEVYSGPLRFMSDSVFDDPWSQVFMSTLAPRNYVKEQECPLRLQLCVFCDLTLPWTELQEHAVACGSRTEPCPDCGRYVKLCDQQEHEKTCLYLDLELDHNEPSASSGSKGAQGEGKTKTTRKFKQMCKICLESIPIEEIQKHEMRCTAAPLWNLEDSDSDSEDETPQASGLDFSKLRLKNIPQTDEEKTEHSTCPHCQLVLPWATLRWHVEKCKVHICLKHRETTAQS</sequence>